<gene>
    <name evidence="1" type="ORF">K458DRAFT_2093</name>
</gene>
<keyword evidence="2" id="KW-1185">Reference proteome</keyword>
<evidence type="ECO:0000313" key="1">
    <source>
        <dbReference type="EMBL" id="KAF2691543.1"/>
    </source>
</evidence>
<dbReference type="EMBL" id="MU005569">
    <property type="protein sequence ID" value="KAF2691543.1"/>
    <property type="molecule type" value="Genomic_DNA"/>
</dbReference>
<protein>
    <submittedName>
        <fullName evidence="1">Uncharacterized protein</fullName>
    </submittedName>
</protein>
<name>A0A6G1JN08_9PLEO</name>
<evidence type="ECO:0000313" key="2">
    <source>
        <dbReference type="Proteomes" id="UP000799291"/>
    </source>
</evidence>
<reference evidence="1" key="1">
    <citation type="journal article" date="2020" name="Stud. Mycol.">
        <title>101 Dothideomycetes genomes: a test case for predicting lifestyles and emergence of pathogens.</title>
        <authorList>
            <person name="Haridas S."/>
            <person name="Albert R."/>
            <person name="Binder M."/>
            <person name="Bloem J."/>
            <person name="Labutti K."/>
            <person name="Salamov A."/>
            <person name="Andreopoulos B."/>
            <person name="Baker S."/>
            <person name="Barry K."/>
            <person name="Bills G."/>
            <person name="Bluhm B."/>
            <person name="Cannon C."/>
            <person name="Castanera R."/>
            <person name="Culley D."/>
            <person name="Daum C."/>
            <person name="Ezra D."/>
            <person name="Gonzalez J."/>
            <person name="Henrissat B."/>
            <person name="Kuo A."/>
            <person name="Liang C."/>
            <person name="Lipzen A."/>
            <person name="Lutzoni F."/>
            <person name="Magnuson J."/>
            <person name="Mondo S."/>
            <person name="Nolan M."/>
            <person name="Ohm R."/>
            <person name="Pangilinan J."/>
            <person name="Park H.-J."/>
            <person name="Ramirez L."/>
            <person name="Alfaro M."/>
            <person name="Sun H."/>
            <person name="Tritt A."/>
            <person name="Yoshinaga Y."/>
            <person name="Zwiers L.-H."/>
            <person name="Turgeon B."/>
            <person name="Goodwin S."/>
            <person name="Spatafora J."/>
            <person name="Crous P."/>
            <person name="Grigoriev I."/>
        </authorList>
    </citation>
    <scope>NUCLEOTIDE SEQUENCE</scope>
    <source>
        <strain evidence="1">CBS 122367</strain>
    </source>
</reference>
<proteinExistence type="predicted"/>
<dbReference type="Proteomes" id="UP000799291">
    <property type="component" value="Unassembled WGS sequence"/>
</dbReference>
<organism evidence="1 2">
    <name type="scientific">Lentithecium fluviatile CBS 122367</name>
    <dbReference type="NCBI Taxonomy" id="1168545"/>
    <lineage>
        <taxon>Eukaryota</taxon>
        <taxon>Fungi</taxon>
        <taxon>Dikarya</taxon>
        <taxon>Ascomycota</taxon>
        <taxon>Pezizomycotina</taxon>
        <taxon>Dothideomycetes</taxon>
        <taxon>Pleosporomycetidae</taxon>
        <taxon>Pleosporales</taxon>
        <taxon>Massarineae</taxon>
        <taxon>Lentitheciaceae</taxon>
        <taxon>Lentithecium</taxon>
    </lineage>
</organism>
<accession>A0A6G1JN08</accession>
<dbReference type="AlphaFoldDB" id="A0A6G1JN08"/>
<sequence length="177" mass="19387">MVSSALGPSGQGVIVLRLLCTAGHPHTPMYRLEGSSCIYGGPSARERMSELSWQLLHTFPLSSSLTFSARPIPSLMSIHHADSKLLAMHVAQCRGITALRPFSSRCSLDGLHATISKATKRKMKQILAFWESLVTARVHAYPFRFDFSSKDAAHHAQKNAGETAGVGWAVEMERRKG</sequence>